<evidence type="ECO:0000256" key="8">
    <source>
        <dbReference type="RuleBase" id="RU363032"/>
    </source>
</evidence>
<dbReference type="Pfam" id="PF00528">
    <property type="entry name" value="BPD_transp_1"/>
    <property type="match status" value="1"/>
</dbReference>
<keyword evidence="4" id="KW-0997">Cell inner membrane</keyword>
<evidence type="ECO:0000256" key="2">
    <source>
        <dbReference type="ARBA" id="ARBA00022448"/>
    </source>
</evidence>
<keyword evidence="6 8" id="KW-1133">Transmembrane helix</keyword>
<keyword evidence="5 8" id="KW-0812">Transmembrane</keyword>
<evidence type="ECO:0000256" key="7">
    <source>
        <dbReference type="ARBA" id="ARBA00023136"/>
    </source>
</evidence>
<feature type="transmembrane region" description="Helical" evidence="8">
    <location>
        <begin position="109"/>
        <end position="131"/>
    </location>
</feature>
<feature type="transmembrane region" description="Helical" evidence="8">
    <location>
        <begin position="76"/>
        <end position="97"/>
    </location>
</feature>
<dbReference type="PANTHER" id="PTHR43357">
    <property type="entry name" value="INNER MEMBRANE ABC TRANSPORTER PERMEASE PROTEIN YDCV"/>
    <property type="match status" value="1"/>
</dbReference>
<keyword evidence="2 8" id="KW-0813">Transport</keyword>
<feature type="transmembrane region" description="Helical" evidence="8">
    <location>
        <begin position="185"/>
        <end position="206"/>
    </location>
</feature>
<keyword evidence="11" id="KW-1185">Reference proteome</keyword>
<sequence>MLLSSYPTTGERIRITLLWLWCGMVILFLLVPILVPVPLSFNSGAFFIFPLEGISTRWYEVVLGTQRWQSAIGNSLIVAFGTTLIATTLGTLTAIALSDEKFPGRRIVMPLLLSPLIVPVVITAVGSYLFYARVGLASTYAGIILAHTALASPFVVVTVGASLTGFDRNLMRAAAISGARPITSIFRVMLPLILPGVLSGAAFAFVTSFDEVVVVQFLASANQRTMPLEMFIGLREKLSPAITAAATLMMVLSIVLLVVANLLARRGKQRPRID</sequence>
<keyword evidence="7 8" id="KW-0472">Membrane</keyword>
<evidence type="ECO:0000256" key="3">
    <source>
        <dbReference type="ARBA" id="ARBA00022475"/>
    </source>
</evidence>
<dbReference type="PROSITE" id="PS50928">
    <property type="entry name" value="ABC_TM1"/>
    <property type="match status" value="1"/>
</dbReference>
<evidence type="ECO:0000256" key="1">
    <source>
        <dbReference type="ARBA" id="ARBA00004429"/>
    </source>
</evidence>
<feature type="transmembrane region" description="Helical" evidence="8">
    <location>
        <begin position="241"/>
        <end position="264"/>
    </location>
</feature>
<dbReference type="InterPro" id="IPR000515">
    <property type="entry name" value="MetI-like"/>
</dbReference>
<feature type="transmembrane region" description="Helical" evidence="8">
    <location>
        <begin position="12"/>
        <end position="35"/>
    </location>
</feature>
<feature type="transmembrane region" description="Helical" evidence="8">
    <location>
        <begin position="143"/>
        <end position="164"/>
    </location>
</feature>
<dbReference type="Gene3D" id="1.10.3720.10">
    <property type="entry name" value="MetI-like"/>
    <property type="match status" value="1"/>
</dbReference>
<protein>
    <submittedName>
        <fullName evidence="10">Polyamine ABC transporter permease</fullName>
    </submittedName>
</protein>
<evidence type="ECO:0000313" key="10">
    <source>
        <dbReference type="EMBL" id="PAP93466.1"/>
    </source>
</evidence>
<keyword evidence="3" id="KW-1003">Cell membrane</keyword>
<gene>
    <name evidence="10" type="ORF">CIT31_20885</name>
</gene>
<feature type="domain" description="ABC transmembrane type-1" evidence="9">
    <location>
        <begin position="72"/>
        <end position="260"/>
    </location>
</feature>
<name>A0A271KCN1_9HYPH</name>
<evidence type="ECO:0000256" key="6">
    <source>
        <dbReference type="ARBA" id="ARBA00022989"/>
    </source>
</evidence>
<dbReference type="RefSeq" id="WP_095520209.1">
    <property type="nucleotide sequence ID" value="NZ_NPKH01000025.1"/>
</dbReference>
<evidence type="ECO:0000259" key="9">
    <source>
        <dbReference type="PROSITE" id="PS50928"/>
    </source>
</evidence>
<dbReference type="AlphaFoldDB" id="A0A271KCN1"/>
<comment type="subcellular location">
    <subcellularLocation>
        <location evidence="1">Cell inner membrane</location>
        <topology evidence="1">Multi-pass membrane protein</topology>
    </subcellularLocation>
    <subcellularLocation>
        <location evidence="8">Cell membrane</location>
        <topology evidence="8">Multi-pass membrane protein</topology>
    </subcellularLocation>
</comment>
<evidence type="ECO:0000256" key="4">
    <source>
        <dbReference type="ARBA" id="ARBA00022519"/>
    </source>
</evidence>
<dbReference type="GO" id="GO:0055085">
    <property type="term" value="P:transmembrane transport"/>
    <property type="evidence" value="ECO:0007669"/>
    <property type="project" value="InterPro"/>
</dbReference>
<comment type="similarity">
    <text evidence="8">Belongs to the binding-protein-dependent transport system permease family.</text>
</comment>
<organism evidence="10 11">
    <name type="scientific">Mesorhizobium wenxiniae</name>
    <dbReference type="NCBI Taxonomy" id="2014805"/>
    <lineage>
        <taxon>Bacteria</taxon>
        <taxon>Pseudomonadati</taxon>
        <taxon>Pseudomonadota</taxon>
        <taxon>Alphaproteobacteria</taxon>
        <taxon>Hyphomicrobiales</taxon>
        <taxon>Phyllobacteriaceae</taxon>
        <taxon>Mesorhizobium</taxon>
    </lineage>
</organism>
<comment type="caution">
    <text evidence="10">The sequence shown here is derived from an EMBL/GenBank/DDBJ whole genome shotgun (WGS) entry which is preliminary data.</text>
</comment>
<proteinExistence type="inferred from homology"/>
<evidence type="ECO:0000256" key="5">
    <source>
        <dbReference type="ARBA" id="ARBA00022692"/>
    </source>
</evidence>
<dbReference type="GO" id="GO:0005886">
    <property type="term" value="C:plasma membrane"/>
    <property type="evidence" value="ECO:0007669"/>
    <property type="project" value="UniProtKB-SubCell"/>
</dbReference>
<accession>A0A271KCN1</accession>
<dbReference type="SUPFAM" id="SSF161098">
    <property type="entry name" value="MetI-like"/>
    <property type="match status" value="1"/>
</dbReference>
<dbReference type="Proteomes" id="UP000215931">
    <property type="component" value="Unassembled WGS sequence"/>
</dbReference>
<dbReference type="InterPro" id="IPR035906">
    <property type="entry name" value="MetI-like_sf"/>
</dbReference>
<dbReference type="OrthoDB" id="9815533at2"/>
<dbReference type="EMBL" id="NPKH01000025">
    <property type="protein sequence ID" value="PAP93466.1"/>
    <property type="molecule type" value="Genomic_DNA"/>
</dbReference>
<dbReference type="PANTHER" id="PTHR43357:SF4">
    <property type="entry name" value="INNER MEMBRANE ABC TRANSPORTER PERMEASE PROTEIN YDCV"/>
    <property type="match status" value="1"/>
</dbReference>
<evidence type="ECO:0000313" key="11">
    <source>
        <dbReference type="Proteomes" id="UP000215931"/>
    </source>
</evidence>
<dbReference type="CDD" id="cd06261">
    <property type="entry name" value="TM_PBP2"/>
    <property type="match status" value="1"/>
</dbReference>
<reference evidence="10 11" key="1">
    <citation type="submission" date="2017-08" db="EMBL/GenBank/DDBJ databases">
        <title>Mesorhizobium wenxinae sp. nov., a novel rhizobial species isolated from root nodules of chickpea (Cicer arietinum L.).</title>
        <authorList>
            <person name="Zhang J."/>
        </authorList>
    </citation>
    <scope>NUCLEOTIDE SEQUENCE [LARGE SCALE GENOMIC DNA]</scope>
    <source>
        <strain evidence="11">WYCCWR 10019</strain>
    </source>
</reference>